<organism evidence="2 3">
    <name type="scientific">Uabimicrobium amorphum</name>
    <dbReference type="NCBI Taxonomy" id="2596890"/>
    <lineage>
        <taxon>Bacteria</taxon>
        <taxon>Pseudomonadati</taxon>
        <taxon>Planctomycetota</taxon>
        <taxon>Candidatus Uabimicrobiia</taxon>
        <taxon>Candidatus Uabimicrobiales</taxon>
        <taxon>Candidatus Uabimicrobiaceae</taxon>
        <taxon>Candidatus Uabimicrobium</taxon>
    </lineage>
</organism>
<dbReference type="AlphaFoldDB" id="A0A5S9IMI5"/>
<dbReference type="KEGG" id="uam:UABAM_02804"/>
<dbReference type="EMBL" id="AP019860">
    <property type="protein sequence ID" value="BBM84444.1"/>
    <property type="molecule type" value="Genomic_DNA"/>
</dbReference>
<protein>
    <submittedName>
        <fullName evidence="2">Uncharacterized protein</fullName>
    </submittedName>
</protein>
<feature type="region of interest" description="Disordered" evidence="1">
    <location>
        <begin position="346"/>
        <end position="378"/>
    </location>
</feature>
<keyword evidence="3" id="KW-1185">Reference proteome</keyword>
<name>A0A5S9IMI5_UABAM</name>
<accession>A0A5S9IMI5</accession>
<dbReference type="RefSeq" id="WP_151968600.1">
    <property type="nucleotide sequence ID" value="NZ_AP019860.1"/>
</dbReference>
<gene>
    <name evidence="2" type="ORF">UABAM_02804</name>
</gene>
<evidence type="ECO:0000313" key="3">
    <source>
        <dbReference type="Proteomes" id="UP000326354"/>
    </source>
</evidence>
<feature type="region of interest" description="Disordered" evidence="1">
    <location>
        <begin position="190"/>
        <end position="224"/>
    </location>
</feature>
<reference evidence="2 3" key="1">
    <citation type="submission" date="2019-08" db="EMBL/GenBank/DDBJ databases">
        <title>Complete genome sequence of Candidatus Uab amorphum.</title>
        <authorList>
            <person name="Shiratori T."/>
            <person name="Suzuki S."/>
            <person name="Kakizawa Y."/>
            <person name="Ishida K."/>
        </authorList>
    </citation>
    <scope>NUCLEOTIDE SEQUENCE [LARGE SCALE GENOMIC DNA]</scope>
    <source>
        <strain evidence="2 3">SRT547</strain>
    </source>
</reference>
<evidence type="ECO:0000256" key="1">
    <source>
        <dbReference type="SAM" id="MobiDB-lite"/>
    </source>
</evidence>
<proteinExistence type="predicted"/>
<dbReference type="Proteomes" id="UP000326354">
    <property type="component" value="Chromosome"/>
</dbReference>
<feature type="compositionally biased region" description="Basic and acidic residues" evidence="1">
    <location>
        <begin position="196"/>
        <end position="224"/>
    </location>
</feature>
<sequence>MYGLQEDTTNVPLMQIEDEEEKFQELQNAIDSCDGYTDAEWEIKKFHPETNGWRRVARIPITESNSTEDLKEKIKMQKWGGAGTYSITLYNNDQTVARASKIKFYIDDIDKEATNTLVDHYKIPTANNQKQDAFQKELHEIQVENLRSMRYQKMKHNLKKEMNEDEPQQPQGGDQLSTMMQMQFNMQQLMLQQQQRQDEIKREDDKRREEQRLRDEQSRQEREARQEEIRLKMIELQMNQQQQNQQMLLQLMHRENPIEKLLLEKTLQDKKDPIMDSIPQFLSMVTGTQQKMQEAGFEILKKNLEKNNILTESEESIRKIAAIREEIIGPAIQALQAWKSSAQQTQYTTTTTKPETRPQVQTQTQTPTQQPEMTSAEKAVREAGTMIMNGKTGEEVWNFILRKLSNEELHELFTSEHTKQQINEALSSLANAGYSAANFILKQAQQNFSE</sequence>
<feature type="compositionally biased region" description="Low complexity" evidence="1">
    <location>
        <begin position="346"/>
        <end position="374"/>
    </location>
</feature>
<evidence type="ECO:0000313" key="2">
    <source>
        <dbReference type="EMBL" id="BBM84444.1"/>
    </source>
</evidence>